<name>A0A8D0NGI1_PIG</name>
<reference evidence="2" key="1">
    <citation type="submission" date="2025-08" db="UniProtKB">
        <authorList>
            <consortium name="Ensembl"/>
        </authorList>
    </citation>
    <scope>IDENTIFICATION</scope>
</reference>
<keyword evidence="1" id="KW-0472">Membrane</keyword>
<sequence>MANILLYVCTTSSSSIPLFMDIYVASMSCLFVKSAAMNILVHASFPNVVSSGYTTRSGIAGSYVSSTFNFLRNLHIVFHSGATNLHSHQQCRRVPFYTHPFQHLLFVDFFMMAILTGVSWHLIVVLICISLIISNVEEFL</sequence>
<accession>A0A8D0NGI1</accession>
<proteinExistence type="predicted"/>
<dbReference type="AlphaFoldDB" id="A0A8D0NGI1"/>
<keyword evidence="1" id="KW-0812">Transmembrane</keyword>
<evidence type="ECO:0000313" key="2">
    <source>
        <dbReference type="Ensembl" id="ENSSSCP00015018344.1"/>
    </source>
</evidence>
<organism evidence="2 3">
    <name type="scientific">Sus scrofa</name>
    <name type="common">Pig</name>
    <dbReference type="NCBI Taxonomy" id="9823"/>
    <lineage>
        <taxon>Eukaryota</taxon>
        <taxon>Metazoa</taxon>
        <taxon>Chordata</taxon>
        <taxon>Craniata</taxon>
        <taxon>Vertebrata</taxon>
        <taxon>Euteleostomi</taxon>
        <taxon>Mammalia</taxon>
        <taxon>Eutheria</taxon>
        <taxon>Laurasiatheria</taxon>
        <taxon>Artiodactyla</taxon>
        <taxon>Suina</taxon>
        <taxon>Suidae</taxon>
        <taxon>Sus</taxon>
    </lineage>
</organism>
<evidence type="ECO:0000313" key="3">
    <source>
        <dbReference type="Proteomes" id="UP000694726"/>
    </source>
</evidence>
<keyword evidence="1" id="KW-1133">Transmembrane helix</keyword>
<dbReference type="Ensembl" id="ENSSSCT00015046341.1">
    <property type="protein sequence ID" value="ENSSSCP00015018344.1"/>
    <property type="gene ID" value="ENSSSCG00015034983.1"/>
</dbReference>
<protein>
    <submittedName>
        <fullName evidence="2">Uncharacterized protein</fullName>
    </submittedName>
</protein>
<evidence type="ECO:0000256" key="1">
    <source>
        <dbReference type="SAM" id="Phobius"/>
    </source>
</evidence>
<dbReference type="Proteomes" id="UP000694726">
    <property type="component" value="Unplaced"/>
</dbReference>
<feature type="transmembrane region" description="Helical" evidence="1">
    <location>
        <begin position="109"/>
        <end position="133"/>
    </location>
</feature>